<sequence length="167" mass="19160">METNGISRKIAPYFDPAGEYEPANTIYTLTVRCPPRPPPKWLPDFVTREPYKPKNVGATYTIKPDNYGKPNYDYFTVSEMNSMRVKTVTLKSWQFPPELRCAHVQISKTCDRGCYILEKGGDHCRWRCRREGCQGHVFDRNVLTDGNGVACFGEKGKRMVCSDRLPK</sequence>
<gene>
    <name evidence="1" type="ORF">FB567DRAFT_551754</name>
</gene>
<dbReference type="Proteomes" id="UP000813461">
    <property type="component" value="Unassembled WGS sequence"/>
</dbReference>
<protein>
    <submittedName>
        <fullName evidence="1">Uncharacterized protein</fullName>
    </submittedName>
</protein>
<evidence type="ECO:0000313" key="1">
    <source>
        <dbReference type="EMBL" id="KAH7080989.1"/>
    </source>
</evidence>
<name>A0A8K0R059_9PLEO</name>
<organism evidence="1 2">
    <name type="scientific">Paraphoma chrysanthemicola</name>
    <dbReference type="NCBI Taxonomy" id="798071"/>
    <lineage>
        <taxon>Eukaryota</taxon>
        <taxon>Fungi</taxon>
        <taxon>Dikarya</taxon>
        <taxon>Ascomycota</taxon>
        <taxon>Pezizomycotina</taxon>
        <taxon>Dothideomycetes</taxon>
        <taxon>Pleosporomycetidae</taxon>
        <taxon>Pleosporales</taxon>
        <taxon>Pleosporineae</taxon>
        <taxon>Phaeosphaeriaceae</taxon>
        <taxon>Paraphoma</taxon>
    </lineage>
</organism>
<accession>A0A8K0R059</accession>
<proteinExistence type="predicted"/>
<dbReference type="EMBL" id="JAGMVJ010000015">
    <property type="protein sequence ID" value="KAH7080989.1"/>
    <property type="molecule type" value="Genomic_DNA"/>
</dbReference>
<keyword evidence="2" id="KW-1185">Reference proteome</keyword>
<dbReference type="AlphaFoldDB" id="A0A8K0R059"/>
<dbReference type="OrthoDB" id="3787841at2759"/>
<reference evidence="1" key="1">
    <citation type="journal article" date="2021" name="Nat. Commun.">
        <title>Genetic determinants of endophytism in the Arabidopsis root mycobiome.</title>
        <authorList>
            <person name="Mesny F."/>
            <person name="Miyauchi S."/>
            <person name="Thiergart T."/>
            <person name="Pickel B."/>
            <person name="Atanasova L."/>
            <person name="Karlsson M."/>
            <person name="Huettel B."/>
            <person name="Barry K.W."/>
            <person name="Haridas S."/>
            <person name="Chen C."/>
            <person name="Bauer D."/>
            <person name="Andreopoulos W."/>
            <person name="Pangilinan J."/>
            <person name="LaButti K."/>
            <person name="Riley R."/>
            <person name="Lipzen A."/>
            <person name="Clum A."/>
            <person name="Drula E."/>
            <person name="Henrissat B."/>
            <person name="Kohler A."/>
            <person name="Grigoriev I.V."/>
            <person name="Martin F.M."/>
            <person name="Hacquard S."/>
        </authorList>
    </citation>
    <scope>NUCLEOTIDE SEQUENCE</scope>
    <source>
        <strain evidence="1">MPI-SDFR-AT-0120</strain>
    </source>
</reference>
<evidence type="ECO:0000313" key="2">
    <source>
        <dbReference type="Proteomes" id="UP000813461"/>
    </source>
</evidence>
<comment type="caution">
    <text evidence="1">The sequence shown here is derived from an EMBL/GenBank/DDBJ whole genome shotgun (WGS) entry which is preliminary data.</text>
</comment>